<accession>A0ABX7TMM6</accession>
<dbReference type="InterPro" id="IPR036736">
    <property type="entry name" value="ACP-like_sf"/>
</dbReference>
<protein>
    <recommendedName>
        <fullName evidence="1">Carrier domain-containing protein</fullName>
    </recommendedName>
</protein>
<reference evidence="2 3" key="1">
    <citation type="submission" date="2021-03" db="EMBL/GenBank/DDBJ databases">
        <title>Complete genome sequence of Streptomyces cyanogenus S136, producer of anticancer angucycline landomycin A.</title>
        <authorList>
            <person name="Hrab P."/>
            <person name="Ruckert C."/>
            <person name="Busche T."/>
            <person name="Ostash I."/>
            <person name="Kalinowski J."/>
            <person name="Fedorenko V."/>
            <person name="Yushchuk O."/>
            <person name="Ostash B."/>
        </authorList>
    </citation>
    <scope>NUCLEOTIDE SEQUENCE [LARGE SCALE GENOMIC DNA]</scope>
    <source>
        <strain evidence="2 3">S136</strain>
    </source>
</reference>
<dbReference type="SUPFAM" id="SSF47336">
    <property type="entry name" value="ACP-like"/>
    <property type="match status" value="1"/>
</dbReference>
<proteinExistence type="predicted"/>
<keyword evidence="3" id="KW-1185">Reference proteome</keyword>
<dbReference type="InterPro" id="IPR009081">
    <property type="entry name" value="PP-bd_ACP"/>
</dbReference>
<evidence type="ECO:0000313" key="2">
    <source>
        <dbReference type="EMBL" id="QTD96706.1"/>
    </source>
</evidence>
<dbReference type="Gene3D" id="1.10.1200.10">
    <property type="entry name" value="ACP-like"/>
    <property type="match status" value="1"/>
</dbReference>
<dbReference type="Pfam" id="PF00550">
    <property type="entry name" value="PP-binding"/>
    <property type="match status" value="1"/>
</dbReference>
<evidence type="ECO:0000313" key="3">
    <source>
        <dbReference type="Proteomes" id="UP000663908"/>
    </source>
</evidence>
<dbReference type="EMBL" id="CP071839">
    <property type="protein sequence ID" value="QTD96706.1"/>
    <property type="molecule type" value="Genomic_DNA"/>
</dbReference>
<dbReference type="Proteomes" id="UP000663908">
    <property type="component" value="Chromosome"/>
</dbReference>
<gene>
    <name evidence="2" type="ORF">S1361_05050</name>
</gene>
<dbReference type="RefSeq" id="WP_208030638.1">
    <property type="nucleotide sequence ID" value="NZ_CP071839.1"/>
</dbReference>
<sequence length="75" mass="8199">MKTEDFIALLHDSMGLPVTAEDIDRPWDQVAGWDSVHLLTLVTLLEQRTGRSLPFSEVLQAATLGDIHSLTLAAA</sequence>
<organism evidence="2 3">
    <name type="scientific">Streptomyces cyanogenus</name>
    <dbReference type="NCBI Taxonomy" id="80860"/>
    <lineage>
        <taxon>Bacteria</taxon>
        <taxon>Bacillati</taxon>
        <taxon>Actinomycetota</taxon>
        <taxon>Actinomycetes</taxon>
        <taxon>Kitasatosporales</taxon>
        <taxon>Streptomycetaceae</taxon>
        <taxon>Streptomyces</taxon>
    </lineage>
</organism>
<feature type="domain" description="Carrier" evidence="1">
    <location>
        <begin position="9"/>
        <end position="67"/>
    </location>
</feature>
<evidence type="ECO:0000259" key="1">
    <source>
        <dbReference type="Pfam" id="PF00550"/>
    </source>
</evidence>
<name>A0ABX7TMM6_STRCY</name>